<dbReference type="PANTHER" id="PTHR13477">
    <property type="entry name" value="MITOCHONDRIAL 39S RIBOSOMAL PROTEIN L49"/>
    <property type="match status" value="1"/>
</dbReference>
<dbReference type="Gene3D" id="3.30.780.10">
    <property type="entry name" value="SUI1-like domain"/>
    <property type="match status" value="1"/>
</dbReference>
<evidence type="ECO:0000256" key="1">
    <source>
        <dbReference type="ARBA" id="ARBA00004173"/>
    </source>
</evidence>
<dbReference type="GO" id="GO:0003735">
    <property type="term" value="F:structural constituent of ribosome"/>
    <property type="evidence" value="ECO:0007669"/>
    <property type="project" value="InterPro"/>
</dbReference>
<keyword evidence="5" id="KW-0687">Ribonucleoprotein</keyword>
<evidence type="ECO:0000256" key="6">
    <source>
        <dbReference type="ARBA" id="ARBA00035191"/>
    </source>
</evidence>
<dbReference type="OrthoDB" id="19439at2759"/>
<dbReference type="GO" id="GO:0005762">
    <property type="term" value="C:mitochondrial large ribosomal subunit"/>
    <property type="evidence" value="ECO:0007669"/>
    <property type="project" value="TreeGrafter"/>
</dbReference>
<keyword evidence="3 7" id="KW-0689">Ribosomal protein</keyword>
<accession>A0A1W2TQG6</accession>
<organism evidence="7">
    <name type="scientific">Rosellinia necatrix</name>
    <name type="common">White root-rot fungus</name>
    <dbReference type="NCBI Taxonomy" id="77044"/>
    <lineage>
        <taxon>Eukaryota</taxon>
        <taxon>Fungi</taxon>
        <taxon>Dikarya</taxon>
        <taxon>Ascomycota</taxon>
        <taxon>Pezizomycotina</taxon>
        <taxon>Sordariomycetes</taxon>
        <taxon>Xylariomycetidae</taxon>
        <taxon>Xylariales</taxon>
        <taxon>Xylariaceae</taxon>
        <taxon>Rosellinia</taxon>
    </lineage>
</organism>
<dbReference type="AlphaFoldDB" id="A0A1W2TQG6"/>
<evidence type="ECO:0000313" key="7">
    <source>
        <dbReference type="EMBL" id="GAP90664.2"/>
    </source>
</evidence>
<comment type="subcellular location">
    <subcellularLocation>
        <location evidence="1">Mitochondrion</location>
    </subcellularLocation>
</comment>
<name>A0A1W2TQG6_ROSNE</name>
<evidence type="ECO:0000313" key="8">
    <source>
        <dbReference type="Proteomes" id="UP000054516"/>
    </source>
</evidence>
<dbReference type="PANTHER" id="PTHR13477:SF0">
    <property type="entry name" value="LARGE RIBOSOMAL SUBUNIT PROTEIN ML49"/>
    <property type="match status" value="1"/>
</dbReference>
<evidence type="ECO:0000256" key="2">
    <source>
        <dbReference type="ARBA" id="ARBA00005677"/>
    </source>
</evidence>
<protein>
    <recommendedName>
        <fullName evidence="6">Large ribosomal subunit protein mL49</fullName>
    </recommendedName>
</protein>
<evidence type="ECO:0000256" key="4">
    <source>
        <dbReference type="ARBA" id="ARBA00023128"/>
    </source>
</evidence>
<comment type="similarity">
    <text evidence="2">Belongs to the mitochondrion-specific ribosomal protein mL49 family.</text>
</comment>
<dbReference type="InterPro" id="IPR007740">
    <property type="entry name" value="Ribosomal_mL49"/>
</dbReference>
<evidence type="ECO:0000256" key="5">
    <source>
        <dbReference type="ARBA" id="ARBA00023274"/>
    </source>
</evidence>
<evidence type="ECO:0000256" key="3">
    <source>
        <dbReference type="ARBA" id="ARBA00022980"/>
    </source>
</evidence>
<dbReference type="EMBL" id="DF977493">
    <property type="protein sequence ID" value="GAP90664.2"/>
    <property type="molecule type" value="Genomic_DNA"/>
</dbReference>
<dbReference type="GO" id="GO:0006412">
    <property type="term" value="P:translation"/>
    <property type="evidence" value="ECO:0007669"/>
    <property type="project" value="InterPro"/>
</dbReference>
<reference evidence="7" key="1">
    <citation type="submission" date="2016-03" db="EMBL/GenBank/DDBJ databases">
        <title>Draft genome sequence of Rosellinia necatrix.</title>
        <authorList>
            <person name="Kanematsu S."/>
        </authorList>
    </citation>
    <scope>NUCLEOTIDE SEQUENCE [LARGE SCALE GENOMIC DNA]</scope>
    <source>
        <strain evidence="7">W97</strain>
    </source>
</reference>
<dbReference type="Pfam" id="PF05046">
    <property type="entry name" value="Img2"/>
    <property type="match status" value="1"/>
</dbReference>
<keyword evidence="4" id="KW-0496">Mitochondrion</keyword>
<dbReference type="STRING" id="77044.A0A1W2TQG6"/>
<dbReference type="Proteomes" id="UP000054516">
    <property type="component" value="Unassembled WGS sequence"/>
</dbReference>
<keyword evidence="8" id="KW-1185">Reference proteome</keyword>
<proteinExistence type="inferred from homology"/>
<sequence>MLPRSIQPLAARAANFATAFGRPNPFLVPFAVRTVSHEAADAAVDTVADAGAADKSSPRPGLRYFVGRNSLNNLGVYHRNKSGGNYKITMLKYAEGDLAALKKDLTFALGLKESEVNINRLTGHIMIKGHKREEVVNYLNIQGF</sequence>
<gene>
    <name evidence="7" type="ORF">SAMD00023353_4800190</name>
</gene>